<keyword evidence="2" id="KW-1185">Reference proteome</keyword>
<evidence type="ECO:0000313" key="2">
    <source>
        <dbReference type="Proteomes" id="UP001528411"/>
    </source>
</evidence>
<name>A0ABT5FEI1_9GAMM</name>
<reference evidence="1 2" key="1">
    <citation type="submission" date="2023-01" db="EMBL/GenBank/DDBJ databases">
        <title>Psychrosphaera sp. nov., isolated from marine algae.</title>
        <authorList>
            <person name="Bayburt H."/>
            <person name="Choi B.J."/>
            <person name="Kim J.M."/>
            <person name="Choi D.G."/>
            <person name="Jeon C.O."/>
        </authorList>
    </citation>
    <scope>NUCLEOTIDE SEQUENCE [LARGE SCALE GENOMIC DNA]</scope>
    <source>
        <strain evidence="1 2">G1-22</strain>
    </source>
</reference>
<dbReference type="Proteomes" id="UP001528411">
    <property type="component" value="Unassembled WGS sequence"/>
</dbReference>
<organism evidence="1 2">
    <name type="scientific">Psychrosphaera algicola</name>
    <dbReference type="NCBI Taxonomy" id="3023714"/>
    <lineage>
        <taxon>Bacteria</taxon>
        <taxon>Pseudomonadati</taxon>
        <taxon>Pseudomonadota</taxon>
        <taxon>Gammaproteobacteria</taxon>
        <taxon>Alteromonadales</taxon>
        <taxon>Pseudoalteromonadaceae</taxon>
        <taxon>Psychrosphaera</taxon>
    </lineage>
</organism>
<protein>
    <submittedName>
        <fullName evidence="1">Uncharacterized protein</fullName>
    </submittedName>
</protein>
<accession>A0ABT5FEI1</accession>
<sequence>MKEKQFYSEKLGIKLVPISFSDNNANPEHDIEVIEVMAYRRSKEKSNYSSEINPMSKASFEELKYKAKVSVSFKVE</sequence>
<comment type="caution">
    <text evidence="1">The sequence shown here is derived from an EMBL/GenBank/DDBJ whole genome shotgun (WGS) entry which is preliminary data.</text>
</comment>
<dbReference type="RefSeq" id="WP_272180562.1">
    <property type="nucleotide sequence ID" value="NZ_JAQOMS010000002.1"/>
</dbReference>
<evidence type="ECO:0000313" key="1">
    <source>
        <dbReference type="EMBL" id="MDC2889027.1"/>
    </source>
</evidence>
<dbReference type="EMBL" id="JAQOMS010000002">
    <property type="protein sequence ID" value="MDC2889027.1"/>
    <property type="molecule type" value="Genomic_DNA"/>
</dbReference>
<proteinExistence type="predicted"/>
<gene>
    <name evidence="1" type="ORF">PN838_09890</name>
</gene>